<dbReference type="GO" id="GO:0102009">
    <property type="term" value="F:proline dipeptidase activity"/>
    <property type="evidence" value="ECO:0007669"/>
    <property type="project" value="UniProtKB-EC"/>
</dbReference>
<dbReference type="SUPFAM" id="SSF53092">
    <property type="entry name" value="Creatinase/prolidase N-terminal domain"/>
    <property type="match status" value="1"/>
</dbReference>
<evidence type="ECO:0000256" key="3">
    <source>
        <dbReference type="ARBA" id="ARBA00022670"/>
    </source>
</evidence>
<evidence type="ECO:0000256" key="14">
    <source>
        <dbReference type="ARBA" id="ARBA00044351"/>
    </source>
</evidence>
<dbReference type="InterPro" id="IPR029149">
    <property type="entry name" value="Creatin/AminoP/Spt16_N"/>
</dbReference>
<evidence type="ECO:0000256" key="11">
    <source>
        <dbReference type="ARBA" id="ARBA00044141"/>
    </source>
</evidence>
<evidence type="ECO:0000259" key="16">
    <source>
        <dbReference type="SMART" id="SM01011"/>
    </source>
</evidence>
<feature type="domain" description="Aminopeptidase P N-terminal" evidence="16">
    <location>
        <begin position="9"/>
        <end position="145"/>
    </location>
</feature>
<keyword evidence="5" id="KW-0378">Hydrolase</keyword>
<keyword evidence="7" id="KW-0482">Metalloprotease</keyword>
<dbReference type="PANTHER" id="PTHR48480:SF2">
    <property type="entry name" value="PEPTIDASE D"/>
    <property type="match status" value="1"/>
</dbReference>
<comment type="similarity">
    <text evidence="9">Belongs to the peptidase M24B family. Eukaryotic-type prolidase subfamily.</text>
</comment>
<evidence type="ECO:0000256" key="13">
    <source>
        <dbReference type="ARBA" id="ARBA00044284"/>
    </source>
</evidence>
<dbReference type="Pfam" id="PF00557">
    <property type="entry name" value="Peptidase_M24"/>
    <property type="match status" value="1"/>
</dbReference>
<gene>
    <name evidence="17" type="ORF">CcCBS67573_g05985</name>
</gene>
<dbReference type="InterPro" id="IPR052433">
    <property type="entry name" value="X-Pro_dipept-like"/>
</dbReference>
<dbReference type="CDD" id="cd01087">
    <property type="entry name" value="Prolidase"/>
    <property type="match status" value="1"/>
</dbReference>
<dbReference type="InterPro" id="IPR024660">
    <property type="entry name" value="UCS_central_dom"/>
</dbReference>
<dbReference type="EC" id="3.4.13.9" evidence="10"/>
<dbReference type="InterPro" id="IPR007865">
    <property type="entry name" value="Aminopep_P_N"/>
</dbReference>
<evidence type="ECO:0000256" key="8">
    <source>
        <dbReference type="ARBA" id="ARBA00023211"/>
    </source>
</evidence>
<evidence type="ECO:0000256" key="9">
    <source>
        <dbReference type="ARBA" id="ARBA00043990"/>
    </source>
</evidence>
<evidence type="ECO:0000313" key="18">
    <source>
        <dbReference type="Proteomes" id="UP000320333"/>
    </source>
</evidence>
<accession>A0A507F8G5</accession>
<keyword evidence="8" id="KW-0464">Manganese</keyword>
<evidence type="ECO:0000256" key="6">
    <source>
        <dbReference type="ARBA" id="ARBA00022997"/>
    </source>
</evidence>
<dbReference type="Pfam" id="PF05195">
    <property type="entry name" value="AMP_N"/>
    <property type="match status" value="1"/>
</dbReference>
<reference evidence="17 18" key="1">
    <citation type="journal article" date="2019" name="Sci. Rep.">
        <title>Comparative genomics of chytrid fungi reveal insights into the obligate biotrophic and pathogenic lifestyle of Synchytrium endobioticum.</title>
        <authorList>
            <person name="van de Vossenberg B.T.L.H."/>
            <person name="Warris S."/>
            <person name="Nguyen H.D.T."/>
            <person name="van Gent-Pelzer M.P.E."/>
            <person name="Joly D.L."/>
            <person name="van de Geest H.C."/>
            <person name="Bonants P.J.M."/>
            <person name="Smith D.S."/>
            <person name="Levesque C.A."/>
            <person name="van der Lee T.A.J."/>
        </authorList>
    </citation>
    <scope>NUCLEOTIDE SEQUENCE [LARGE SCALE GENOMIC DNA]</scope>
    <source>
        <strain evidence="17 18">CBS 675.73</strain>
    </source>
</reference>
<organism evidence="17 18">
    <name type="scientific">Chytriomyces confervae</name>
    <dbReference type="NCBI Taxonomy" id="246404"/>
    <lineage>
        <taxon>Eukaryota</taxon>
        <taxon>Fungi</taxon>
        <taxon>Fungi incertae sedis</taxon>
        <taxon>Chytridiomycota</taxon>
        <taxon>Chytridiomycota incertae sedis</taxon>
        <taxon>Chytridiomycetes</taxon>
        <taxon>Chytridiales</taxon>
        <taxon>Chytriomycetaceae</taxon>
        <taxon>Chytriomyces</taxon>
    </lineage>
</organism>
<proteinExistence type="inferred from homology"/>
<keyword evidence="3" id="KW-0645">Protease</keyword>
<evidence type="ECO:0000256" key="4">
    <source>
        <dbReference type="ARBA" id="ARBA00022723"/>
    </source>
</evidence>
<evidence type="ECO:0000256" key="12">
    <source>
        <dbReference type="ARBA" id="ARBA00044252"/>
    </source>
</evidence>
<dbReference type="InterPro" id="IPR011989">
    <property type="entry name" value="ARM-like"/>
</dbReference>
<dbReference type="SMART" id="SM01011">
    <property type="entry name" value="AMP_N"/>
    <property type="match status" value="1"/>
</dbReference>
<comment type="cofactor">
    <cofactor evidence="1">
        <name>Mn(2+)</name>
        <dbReference type="ChEBI" id="CHEBI:29035"/>
    </cofactor>
</comment>
<dbReference type="InterPro" id="IPR000994">
    <property type="entry name" value="Pept_M24"/>
</dbReference>
<dbReference type="Gene3D" id="1.25.10.10">
    <property type="entry name" value="Leucine-rich Repeat Variant"/>
    <property type="match status" value="2"/>
</dbReference>
<name>A0A507F8G5_9FUNG</name>
<dbReference type="Pfam" id="PF11701">
    <property type="entry name" value="UNC45-central"/>
    <property type="match status" value="1"/>
</dbReference>
<protein>
    <recommendedName>
        <fullName evidence="11">Xaa-Pro dipeptidase</fullName>
        <ecNumber evidence="10">3.4.13.9</ecNumber>
    </recommendedName>
    <alternativeName>
        <fullName evidence="14">Imidodipeptidase</fullName>
    </alternativeName>
    <alternativeName>
        <fullName evidence="12">Peptidase D</fullName>
    </alternativeName>
    <alternativeName>
        <fullName evidence="13">Proline dipeptidase</fullName>
    </alternativeName>
</protein>
<sequence>MVYQELKTDFAALHRACRAKVFADMKAAGAAGVALFKGGEESFRHDTDHEHLFRQESHFHYLFGINEPNLYGVLDLNTNKSHVFVPRLGLDYEVWCGKITPNETYAKTYGIDHVHYVDELATILKQLVGSVVTVVASTGAVQSVTTTSTTNLKTGVVHIMSGVNSDSKRAIVPVTFEFAKGVFEPVVDDSVLFKVMSEARAIKTEEELVVLRHVNHLASLAHVNVMRQVKPGMMEFQLESLFLSYCSFEGGCRYQAYTCICGTGCNGAILHYGQFSASHLSSAAAPNNKKINDGDMCLLDMGTEYHCYASDITCSYPANGKFTPRQRGIYNTVLSALVAVRENVRDGVEWVEMHLLAERKIVEGLVEIGLIQLNGKTVEDVIALDIGALFFPHGLGHMMGMDTHDCGGYPDGRERIDRPGLRSLRMNRALKAGMVLTNEPGCYFIEALLLPALKNPAQAAHLNKELVLQYLDFGGVRLEEDLIITKDGCENMTQVPREIGEIEEFKVMAPKREGDMTAQYTSLMAQAKEHEKSGRIDQAVADMRSALSLIPVEDLALRAAGTSEMTSLLMRINAVRERDSSIDALVEEALTESSTESGTSHSLTDILRKRIGCAERAALLSRDEAVASRLAASVSVADKALLVRRIVAVLMAIRIENSSLDSNDSSTNVQLKNDLCVALIALLANMARFPAAANAMADELECTQSALLFLVPLHPRSLLLATRSLDLIAVLAPSMQSPAFMEHHISENVISLLSDSLKVGCPDTLRLTSLNTLIKITDTLATSLAVLRHPMLLTELLKLSSYGAAEDLQALSAADVSSSPSAALRNVVPVAIARFLDPISNEKNQPHVTEAKSIFSNCIIRFLESTRNEERTQGLMSLTSLFTANPSFASPILLRESVIPEILDMLEFETDSVQEATLHMLSAACADQACRKLISSAECSKVLMQFWKGERKASDAVKSAAAGVLVKVTFVDKEMEKSVFADRALVDGFINALKRSSSGEGARGAADAANAVESLAYLTVRGSVKEVIVKDAALVKALIAMLKKDDKSIQYGVVTIFTNLTALRRRLSEEEEQLMKLKEVSGEAVMKADPLDDDKQVEARGIKLVAAGLVSPLCAISASATVSLSAAIAQLFLNLCNDKRNRGKIVQDGGVKALSLIIQKLVSPTESPAYLIAVQAIAKIAITTDPNLAFTPVSRALDLVRPLVHLLNSDSSLQNFEGLMALTNLASYSDSVRARIVSAQGVKAMEYLQFNDNTLVRRAATESLCNMMFEPSVFDSYVTSKMGEGRLSMMVALCDVDDYETRRAAAGALAILSSSPDACRLIIGDTARGVDMILGLLFHEEEHANPELLHRGVEICKNVAAVGGTLAQRLESVGIVKVLRGVALHPMKEIAMGAVEALQNLQKAGVQVLSKPQSTVRVVGSKGPAAARAAGPKIEEID</sequence>
<evidence type="ECO:0000256" key="7">
    <source>
        <dbReference type="ARBA" id="ARBA00023049"/>
    </source>
</evidence>
<dbReference type="OrthoDB" id="199930at2759"/>
<keyword evidence="4" id="KW-0479">Metal-binding</keyword>
<comment type="catalytic activity">
    <reaction evidence="15">
        <text>Xaa-L-Pro dipeptide + H2O = an L-alpha-amino acid + L-proline</text>
        <dbReference type="Rhea" id="RHEA:76407"/>
        <dbReference type="ChEBI" id="CHEBI:15377"/>
        <dbReference type="ChEBI" id="CHEBI:59869"/>
        <dbReference type="ChEBI" id="CHEBI:60039"/>
        <dbReference type="ChEBI" id="CHEBI:195196"/>
        <dbReference type="EC" id="3.4.13.9"/>
    </reaction>
</comment>
<evidence type="ECO:0000313" key="17">
    <source>
        <dbReference type="EMBL" id="TPX72005.1"/>
    </source>
</evidence>
<evidence type="ECO:0000256" key="2">
    <source>
        <dbReference type="ARBA" id="ARBA00011738"/>
    </source>
</evidence>
<dbReference type="STRING" id="246404.A0A507F8G5"/>
<dbReference type="GO" id="GO:0070006">
    <property type="term" value="F:metalloaminopeptidase activity"/>
    <property type="evidence" value="ECO:0007669"/>
    <property type="project" value="InterPro"/>
</dbReference>
<dbReference type="Gene3D" id="3.40.350.10">
    <property type="entry name" value="Creatinase/prolidase N-terminal domain"/>
    <property type="match status" value="1"/>
</dbReference>
<dbReference type="Proteomes" id="UP000320333">
    <property type="component" value="Unassembled WGS sequence"/>
</dbReference>
<evidence type="ECO:0000256" key="5">
    <source>
        <dbReference type="ARBA" id="ARBA00022801"/>
    </source>
</evidence>
<dbReference type="GO" id="GO:0030145">
    <property type="term" value="F:manganese ion binding"/>
    <property type="evidence" value="ECO:0007669"/>
    <property type="project" value="InterPro"/>
</dbReference>
<evidence type="ECO:0000256" key="10">
    <source>
        <dbReference type="ARBA" id="ARBA00044051"/>
    </source>
</evidence>
<dbReference type="Gene3D" id="3.90.230.10">
    <property type="entry name" value="Creatinase/methionine aminopeptidase superfamily"/>
    <property type="match status" value="1"/>
</dbReference>
<evidence type="ECO:0000256" key="15">
    <source>
        <dbReference type="ARBA" id="ARBA00048994"/>
    </source>
</evidence>
<dbReference type="InterPro" id="IPR036005">
    <property type="entry name" value="Creatinase/aminopeptidase-like"/>
</dbReference>
<dbReference type="GO" id="GO:0006508">
    <property type="term" value="P:proteolysis"/>
    <property type="evidence" value="ECO:0007669"/>
    <property type="project" value="UniProtKB-KW"/>
</dbReference>
<comment type="caution">
    <text evidence="17">The sequence shown here is derived from an EMBL/GenBank/DDBJ whole genome shotgun (WGS) entry which is preliminary data.</text>
</comment>
<dbReference type="SUPFAM" id="SSF55920">
    <property type="entry name" value="Creatinase/aminopeptidase"/>
    <property type="match status" value="1"/>
</dbReference>
<dbReference type="PANTHER" id="PTHR48480">
    <property type="match status" value="1"/>
</dbReference>
<dbReference type="EMBL" id="QEAP01000235">
    <property type="protein sequence ID" value="TPX72005.1"/>
    <property type="molecule type" value="Genomic_DNA"/>
</dbReference>
<keyword evidence="18" id="KW-1185">Reference proteome</keyword>
<keyword evidence="6" id="KW-0224">Dipeptidase</keyword>
<evidence type="ECO:0000256" key="1">
    <source>
        <dbReference type="ARBA" id="ARBA00001936"/>
    </source>
</evidence>
<dbReference type="InterPro" id="IPR016024">
    <property type="entry name" value="ARM-type_fold"/>
</dbReference>
<comment type="subunit">
    <text evidence="2">Homodimer.</text>
</comment>
<dbReference type="SUPFAM" id="SSF48371">
    <property type="entry name" value="ARM repeat"/>
    <property type="match status" value="2"/>
</dbReference>